<comment type="subcellular location">
    <subcellularLocation>
        <location evidence="1">Endomembrane system</location>
        <topology evidence="1">Multi-pass membrane protein</topology>
    </subcellularLocation>
</comment>
<evidence type="ECO:0000259" key="6">
    <source>
        <dbReference type="Pfam" id="PF02656"/>
    </source>
</evidence>
<gene>
    <name evidence="7" type="ORF">MNBD_GAMMA15-470</name>
</gene>
<dbReference type="Pfam" id="PF02656">
    <property type="entry name" value="DUF202"/>
    <property type="match status" value="1"/>
</dbReference>
<protein>
    <recommendedName>
        <fullName evidence="6">DUF202 domain-containing protein</fullName>
    </recommendedName>
</protein>
<evidence type="ECO:0000256" key="3">
    <source>
        <dbReference type="ARBA" id="ARBA00022989"/>
    </source>
</evidence>
<sequence>MTAESPETDRNTLALDRTVLANERTYQAWLRTGLASLVSGLGVARFMEGVVPVWMLLTIASFLILSGALAFLQAAWRYSHIHLRMAHLDIDAMPIWAAKLMSMLLVGLSLLALGGLLVTAIS</sequence>
<organism evidence="7">
    <name type="scientific">hydrothermal vent metagenome</name>
    <dbReference type="NCBI Taxonomy" id="652676"/>
    <lineage>
        <taxon>unclassified sequences</taxon>
        <taxon>metagenomes</taxon>
        <taxon>ecological metagenomes</taxon>
    </lineage>
</organism>
<dbReference type="GO" id="GO:0012505">
    <property type="term" value="C:endomembrane system"/>
    <property type="evidence" value="ECO:0007669"/>
    <property type="project" value="UniProtKB-SubCell"/>
</dbReference>
<dbReference type="AlphaFoldDB" id="A0A3B0YB82"/>
<feature type="domain" description="DUF202" evidence="6">
    <location>
        <begin position="17"/>
        <end position="79"/>
    </location>
</feature>
<evidence type="ECO:0000256" key="1">
    <source>
        <dbReference type="ARBA" id="ARBA00004127"/>
    </source>
</evidence>
<feature type="transmembrane region" description="Helical" evidence="5">
    <location>
        <begin position="96"/>
        <end position="121"/>
    </location>
</feature>
<evidence type="ECO:0000256" key="2">
    <source>
        <dbReference type="ARBA" id="ARBA00022692"/>
    </source>
</evidence>
<dbReference type="InterPro" id="IPR003807">
    <property type="entry name" value="DUF202"/>
</dbReference>
<evidence type="ECO:0000256" key="5">
    <source>
        <dbReference type="SAM" id="Phobius"/>
    </source>
</evidence>
<proteinExistence type="predicted"/>
<keyword evidence="2 5" id="KW-0812">Transmembrane</keyword>
<accession>A0A3B0YB82</accession>
<evidence type="ECO:0000313" key="7">
    <source>
        <dbReference type="EMBL" id="VAW78105.1"/>
    </source>
</evidence>
<evidence type="ECO:0000256" key="4">
    <source>
        <dbReference type="ARBA" id="ARBA00023136"/>
    </source>
</evidence>
<reference evidence="7" key="1">
    <citation type="submission" date="2018-06" db="EMBL/GenBank/DDBJ databases">
        <authorList>
            <person name="Zhirakovskaya E."/>
        </authorList>
    </citation>
    <scope>NUCLEOTIDE SEQUENCE</scope>
</reference>
<dbReference type="EMBL" id="UOFN01000088">
    <property type="protein sequence ID" value="VAW78105.1"/>
    <property type="molecule type" value="Genomic_DNA"/>
</dbReference>
<keyword evidence="4 5" id="KW-0472">Membrane</keyword>
<keyword evidence="3 5" id="KW-1133">Transmembrane helix</keyword>
<name>A0A3B0YB82_9ZZZZ</name>
<feature type="transmembrane region" description="Helical" evidence="5">
    <location>
        <begin position="53"/>
        <end position="76"/>
    </location>
</feature>